<proteinExistence type="predicted"/>
<evidence type="ECO:0000256" key="1">
    <source>
        <dbReference type="SAM" id="MobiDB-lite"/>
    </source>
</evidence>
<accession>A0A4C2A4Y9</accession>
<evidence type="ECO:0000313" key="3">
    <source>
        <dbReference type="Proteomes" id="UP000299102"/>
    </source>
</evidence>
<gene>
    <name evidence="2" type="ORF">EVAR_69774_1</name>
</gene>
<dbReference type="AlphaFoldDB" id="A0A4C2A4Y9"/>
<feature type="region of interest" description="Disordered" evidence="1">
    <location>
        <begin position="1"/>
        <end position="45"/>
    </location>
</feature>
<sequence length="82" mass="8288">MIASNAFGGGGARAAQVGQHSEEVLEGTGGVGATGKEGGGGDQASVRTWGWCMHAASLRVPDRAGVDPDQLKTHPLKIKFSG</sequence>
<keyword evidence="3" id="KW-1185">Reference proteome</keyword>
<evidence type="ECO:0000313" key="2">
    <source>
        <dbReference type="EMBL" id="GBP96001.1"/>
    </source>
</evidence>
<name>A0A4C2A4Y9_EUMVA</name>
<reference evidence="2 3" key="1">
    <citation type="journal article" date="2019" name="Commun. Biol.">
        <title>The bagworm genome reveals a unique fibroin gene that provides high tensile strength.</title>
        <authorList>
            <person name="Kono N."/>
            <person name="Nakamura H."/>
            <person name="Ohtoshi R."/>
            <person name="Tomita M."/>
            <person name="Numata K."/>
            <person name="Arakawa K."/>
        </authorList>
    </citation>
    <scope>NUCLEOTIDE SEQUENCE [LARGE SCALE GENOMIC DNA]</scope>
</reference>
<dbReference type="Proteomes" id="UP000299102">
    <property type="component" value="Unassembled WGS sequence"/>
</dbReference>
<dbReference type="EMBL" id="BGZK01002719">
    <property type="protein sequence ID" value="GBP96001.1"/>
    <property type="molecule type" value="Genomic_DNA"/>
</dbReference>
<protein>
    <submittedName>
        <fullName evidence="2">Uncharacterized protein</fullName>
    </submittedName>
</protein>
<comment type="caution">
    <text evidence="2">The sequence shown here is derived from an EMBL/GenBank/DDBJ whole genome shotgun (WGS) entry which is preliminary data.</text>
</comment>
<feature type="compositionally biased region" description="Gly residues" evidence="1">
    <location>
        <begin position="27"/>
        <end position="42"/>
    </location>
</feature>
<organism evidence="2 3">
    <name type="scientific">Eumeta variegata</name>
    <name type="common">Bagworm moth</name>
    <name type="synonym">Eumeta japonica</name>
    <dbReference type="NCBI Taxonomy" id="151549"/>
    <lineage>
        <taxon>Eukaryota</taxon>
        <taxon>Metazoa</taxon>
        <taxon>Ecdysozoa</taxon>
        <taxon>Arthropoda</taxon>
        <taxon>Hexapoda</taxon>
        <taxon>Insecta</taxon>
        <taxon>Pterygota</taxon>
        <taxon>Neoptera</taxon>
        <taxon>Endopterygota</taxon>
        <taxon>Lepidoptera</taxon>
        <taxon>Glossata</taxon>
        <taxon>Ditrysia</taxon>
        <taxon>Tineoidea</taxon>
        <taxon>Psychidae</taxon>
        <taxon>Oiketicinae</taxon>
        <taxon>Eumeta</taxon>
    </lineage>
</organism>